<keyword evidence="3" id="KW-1185">Reference proteome</keyword>
<evidence type="ECO:0000313" key="2">
    <source>
        <dbReference type="EMBL" id="KIH62852.1"/>
    </source>
</evidence>
<feature type="non-terminal residue" evidence="2">
    <location>
        <position position="86"/>
    </location>
</feature>
<dbReference type="Proteomes" id="UP000054047">
    <property type="component" value="Unassembled WGS sequence"/>
</dbReference>
<evidence type="ECO:0000256" key="1">
    <source>
        <dbReference type="SAM" id="MobiDB-lite"/>
    </source>
</evidence>
<protein>
    <submittedName>
        <fullName evidence="2">Uncharacterized protein</fullName>
    </submittedName>
</protein>
<dbReference type="AlphaFoldDB" id="A0A0C2DK45"/>
<sequence length="86" mass="9899">MPTRLGYIISGKQNEEDHDVQQGPQYHSSKISQWDNLWSMTDEDNLQATTMSSITVNITQEEKDLWDRYWSVDASCTTRLSSASIQ</sequence>
<gene>
    <name evidence="2" type="ORF">ANCDUO_06859</name>
</gene>
<accession>A0A0C2DK45</accession>
<evidence type="ECO:0000313" key="3">
    <source>
        <dbReference type="Proteomes" id="UP000054047"/>
    </source>
</evidence>
<dbReference type="EMBL" id="KN729032">
    <property type="protein sequence ID" value="KIH62852.1"/>
    <property type="molecule type" value="Genomic_DNA"/>
</dbReference>
<proteinExistence type="predicted"/>
<reference evidence="2 3" key="1">
    <citation type="submission" date="2013-12" db="EMBL/GenBank/DDBJ databases">
        <title>Draft genome of the parsitic nematode Ancylostoma duodenale.</title>
        <authorList>
            <person name="Mitreva M."/>
        </authorList>
    </citation>
    <scope>NUCLEOTIDE SEQUENCE [LARGE SCALE GENOMIC DNA]</scope>
    <source>
        <strain evidence="2 3">Zhejiang</strain>
    </source>
</reference>
<organism evidence="2 3">
    <name type="scientific">Ancylostoma duodenale</name>
    <dbReference type="NCBI Taxonomy" id="51022"/>
    <lineage>
        <taxon>Eukaryota</taxon>
        <taxon>Metazoa</taxon>
        <taxon>Ecdysozoa</taxon>
        <taxon>Nematoda</taxon>
        <taxon>Chromadorea</taxon>
        <taxon>Rhabditida</taxon>
        <taxon>Rhabditina</taxon>
        <taxon>Rhabditomorpha</taxon>
        <taxon>Strongyloidea</taxon>
        <taxon>Ancylostomatidae</taxon>
        <taxon>Ancylostomatinae</taxon>
        <taxon>Ancylostoma</taxon>
    </lineage>
</organism>
<feature type="region of interest" description="Disordered" evidence="1">
    <location>
        <begin position="1"/>
        <end position="27"/>
    </location>
</feature>
<name>A0A0C2DK45_9BILA</name>